<dbReference type="Gene3D" id="3.30.1330.60">
    <property type="entry name" value="OmpA-like domain"/>
    <property type="match status" value="1"/>
</dbReference>
<dbReference type="InterPro" id="IPR006665">
    <property type="entry name" value="OmpA-like"/>
</dbReference>
<dbReference type="InterPro" id="IPR036737">
    <property type="entry name" value="OmpA-like_sf"/>
</dbReference>
<feature type="domain" description="OmpA-like" evidence="2">
    <location>
        <begin position="28"/>
        <end position="103"/>
    </location>
</feature>
<dbReference type="EMBL" id="SPVH01000006">
    <property type="protein sequence ID" value="TFW12994.1"/>
    <property type="molecule type" value="Genomic_DNA"/>
</dbReference>
<keyword evidence="1" id="KW-0732">Signal</keyword>
<gene>
    <name evidence="3" type="ORF">EGY25_13565</name>
</gene>
<proteinExistence type="predicted"/>
<organism evidence="3 4">
    <name type="scientific">Brevundimonas intermedia</name>
    <dbReference type="NCBI Taxonomy" id="74315"/>
    <lineage>
        <taxon>Bacteria</taxon>
        <taxon>Pseudomonadati</taxon>
        <taxon>Pseudomonadota</taxon>
        <taxon>Alphaproteobacteria</taxon>
        <taxon>Caulobacterales</taxon>
        <taxon>Caulobacteraceae</taxon>
        <taxon>Brevundimonas</taxon>
    </lineage>
</organism>
<sequence length="131" mass="14603">MNRAILLSTALCALAIPSLASAHQFLDYFDYGRSELSPLGYRTARDVMRYAGDGRHEIIITAYLDTAENREFSEELAMRRAQSMASELVNLGADPALIKMRSGGIALAKPTPDYSPEPLNRRLVVDTNWLR</sequence>
<dbReference type="Proteomes" id="UP000298216">
    <property type="component" value="Unassembled WGS sequence"/>
</dbReference>
<evidence type="ECO:0000313" key="3">
    <source>
        <dbReference type="EMBL" id="TFW12994.1"/>
    </source>
</evidence>
<evidence type="ECO:0000259" key="2">
    <source>
        <dbReference type="Pfam" id="PF00691"/>
    </source>
</evidence>
<feature type="signal peptide" evidence="1">
    <location>
        <begin position="1"/>
        <end position="22"/>
    </location>
</feature>
<name>A0A4Y9RV85_9CAUL</name>
<dbReference type="Pfam" id="PF00691">
    <property type="entry name" value="OmpA"/>
    <property type="match status" value="1"/>
</dbReference>
<dbReference type="OrthoDB" id="189250at2"/>
<feature type="chain" id="PRO_5021387863" description="OmpA-like domain-containing protein" evidence="1">
    <location>
        <begin position="23"/>
        <end position="131"/>
    </location>
</feature>
<evidence type="ECO:0000256" key="1">
    <source>
        <dbReference type="SAM" id="SignalP"/>
    </source>
</evidence>
<dbReference type="RefSeq" id="WP_135195461.1">
    <property type="nucleotide sequence ID" value="NZ_SPVH01000006.1"/>
</dbReference>
<dbReference type="SUPFAM" id="SSF103088">
    <property type="entry name" value="OmpA-like"/>
    <property type="match status" value="1"/>
</dbReference>
<accession>A0A4Y9RV85</accession>
<reference evidence="3 4" key="1">
    <citation type="submission" date="2019-03" db="EMBL/GenBank/DDBJ databases">
        <title>Draft genome of Brevundimonas sp. a heavy metal resistant soil bacteria.</title>
        <authorList>
            <person name="Soto J."/>
        </authorList>
    </citation>
    <scope>NUCLEOTIDE SEQUENCE [LARGE SCALE GENOMIC DNA]</scope>
    <source>
        <strain evidence="3 4">B-10</strain>
    </source>
</reference>
<evidence type="ECO:0000313" key="4">
    <source>
        <dbReference type="Proteomes" id="UP000298216"/>
    </source>
</evidence>
<keyword evidence="4" id="KW-1185">Reference proteome</keyword>
<dbReference type="AlphaFoldDB" id="A0A4Y9RV85"/>
<protein>
    <recommendedName>
        <fullName evidence="2">OmpA-like domain-containing protein</fullName>
    </recommendedName>
</protein>
<comment type="caution">
    <text evidence="3">The sequence shown here is derived from an EMBL/GenBank/DDBJ whole genome shotgun (WGS) entry which is preliminary data.</text>
</comment>